<evidence type="ECO:0000256" key="1">
    <source>
        <dbReference type="ARBA" id="ARBA00023015"/>
    </source>
</evidence>
<dbReference type="InterPro" id="IPR005202">
    <property type="entry name" value="TF_GRAS"/>
</dbReference>
<dbReference type="PANTHER" id="PTHR31636">
    <property type="entry name" value="OSJNBA0084A10.13 PROTEIN-RELATED"/>
    <property type="match status" value="1"/>
</dbReference>
<organism evidence="5 6">
    <name type="scientific">Miscanthus lutarioriparius</name>
    <dbReference type="NCBI Taxonomy" id="422564"/>
    <lineage>
        <taxon>Eukaryota</taxon>
        <taxon>Viridiplantae</taxon>
        <taxon>Streptophyta</taxon>
        <taxon>Embryophyta</taxon>
        <taxon>Tracheophyta</taxon>
        <taxon>Spermatophyta</taxon>
        <taxon>Magnoliopsida</taxon>
        <taxon>Liliopsida</taxon>
        <taxon>Poales</taxon>
        <taxon>Poaceae</taxon>
        <taxon>PACMAD clade</taxon>
        <taxon>Panicoideae</taxon>
        <taxon>Andropogonodae</taxon>
        <taxon>Andropogoneae</taxon>
        <taxon>Saccharinae</taxon>
        <taxon>Miscanthus</taxon>
    </lineage>
</organism>
<gene>
    <name evidence="5" type="ORF">NCGR_LOCUS36260</name>
</gene>
<dbReference type="Proteomes" id="UP000604825">
    <property type="component" value="Unassembled WGS sequence"/>
</dbReference>
<feature type="region of interest" description="Leucine repeat II (LRII)" evidence="3">
    <location>
        <begin position="238"/>
        <end position="270"/>
    </location>
</feature>
<evidence type="ECO:0000313" key="6">
    <source>
        <dbReference type="Proteomes" id="UP000604825"/>
    </source>
</evidence>
<evidence type="ECO:0000256" key="3">
    <source>
        <dbReference type="PROSITE-ProRule" id="PRU01191"/>
    </source>
</evidence>
<feature type="region of interest" description="Disordered" evidence="4">
    <location>
        <begin position="80"/>
        <end position="125"/>
    </location>
</feature>
<keyword evidence="6" id="KW-1185">Reference proteome</keyword>
<comment type="caution">
    <text evidence="5">The sequence shown here is derived from an EMBL/GenBank/DDBJ whole genome shotgun (WGS) entry which is preliminary data.</text>
</comment>
<protein>
    <submittedName>
        <fullName evidence="5">Uncharacterized protein</fullName>
    </submittedName>
</protein>
<feature type="region of interest" description="SAW" evidence="3">
    <location>
        <begin position="382"/>
        <end position="457"/>
    </location>
</feature>
<evidence type="ECO:0000256" key="4">
    <source>
        <dbReference type="SAM" id="MobiDB-lite"/>
    </source>
</evidence>
<dbReference type="PROSITE" id="PS50985">
    <property type="entry name" value="GRAS"/>
    <property type="match status" value="1"/>
</dbReference>
<keyword evidence="1" id="KW-0805">Transcription regulation</keyword>
<dbReference type="OrthoDB" id="593669at2759"/>
<name>A0A811Q312_9POAL</name>
<sequence length="468" mass="52237">MAASPEDFVADPAEPFSPSIFLNLPPTPRPNVNGEGKNQASDDLVFPFIERMLMEEGIGDEFFYQYPDHPALQQAQESYTRVLSDATADSSSDGSPTVSVSSGSDAGVGADDLTTDASTTSEQFGYSGVRSDTAAAEEMEKKANRTMLAVVDGDHAALASAFFSAQQDWGNKAMFLKAMSSKGSKNRHNRDDVLEASLLHWPPLLEAWKARDGGPPEVRITSIDSPQPGFRPAARIEETGRRLSDFARRRGVPFRFRSVVASKWEMVCADDLDIEPDEVLIVNGLFHFGKLMDEGVDIDNTSPRDMVLRNIQKMRPDVFILCVENSSYNAPFFVTRFREALYYYSAMFDIMDATTPRDNEERLLVEQDILGGCVTCVLNAIACEGSERVERPETYKQWQVRGHRAGLKQLPLNPNTVKYLSKKVKDGYHKDFVVDVDPQWLLQGWKERILYAMSTWVADDSCPRANVL</sequence>
<keyword evidence="2" id="KW-0804">Transcription</keyword>
<dbReference type="EMBL" id="CAJGYO010000009">
    <property type="protein sequence ID" value="CAD6252611.1"/>
    <property type="molecule type" value="Genomic_DNA"/>
</dbReference>
<proteinExistence type="inferred from homology"/>
<evidence type="ECO:0000313" key="5">
    <source>
        <dbReference type="EMBL" id="CAD6252611.1"/>
    </source>
</evidence>
<feature type="region of interest" description="Disordered" evidence="4">
    <location>
        <begin position="1"/>
        <end position="40"/>
    </location>
</feature>
<dbReference type="Pfam" id="PF03514">
    <property type="entry name" value="GRAS"/>
    <property type="match status" value="1"/>
</dbReference>
<accession>A0A811Q312</accession>
<reference evidence="5" key="1">
    <citation type="submission" date="2020-10" db="EMBL/GenBank/DDBJ databases">
        <authorList>
            <person name="Han B."/>
            <person name="Lu T."/>
            <person name="Zhao Q."/>
            <person name="Huang X."/>
            <person name="Zhao Y."/>
        </authorList>
    </citation>
    <scope>NUCLEOTIDE SEQUENCE</scope>
</reference>
<evidence type="ECO:0000256" key="2">
    <source>
        <dbReference type="ARBA" id="ARBA00023163"/>
    </source>
</evidence>
<comment type="caution">
    <text evidence="3">Lacks conserved residue(s) required for the propagation of feature annotation.</text>
</comment>
<dbReference type="AlphaFoldDB" id="A0A811Q312"/>
<comment type="similarity">
    <text evidence="3">Belongs to the GRAS family.</text>
</comment>
<feature type="compositionally biased region" description="Low complexity" evidence="4">
    <location>
        <begin position="84"/>
        <end position="121"/>
    </location>
</feature>